<name>A0A0F9SU70_9ZZZZ</name>
<dbReference type="EMBL" id="LAZR01002231">
    <property type="protein sequence ID" value="KKN32743.1"/>
    <property type="molecule type" value="Genomic_DNA"/>
</dbReference>
<proteinExistence type="predicted"/>
<gene>
    <name evidence="1" type="ORF">LCGC14_0810870</name>
</gene>
<reference evidence="1" key="1">
    <citation type="journal article" date="2015" name="Nature">
        <title>Complex archaea that bridge the gap between prokaryotes and eukaryotes.</title>
        <authorList>
            <person name="Spang A."/>
            <person name="Saw J.H."/>
            <person name="Jorgensen S.L."/>
            <person name="Zaremba-Niedzwiedzka K."/>
            <person name="Martijn J."/>
            <person name="Lind A.E."/>
            <person name="van Eijk R."/>
            <person name="Schleper C."/>
            <person name="Guy L."/>
            <person name="Ettema T.J."/>
        </authorList>
    </citation>
    <scope>NUCLEOTIDE SEQUENCE</scope>
</reference>
<protein>
    <submittedName>
        <fullName evidence="1">Uncharacterized protein</fullName>
    </submittedName>
</protein>
<dbReference type="AlphaFoldDB" id="A0A0F9SU70"/>
<sequence>MARAGQTFHFLGFVWNIDPALEMVKRRAPNVNLYVPHWVALLGMIETNKAWATNVDLSSPVILVPLPDGIGDLIIDGWHRVLKAHVEEKDYLRAHLLSYQEAREVCIEGDYRRRRPKTNVLELRGPRK</sequence>
<organism evidence="1">
    <name type="scientific">marine sediment metagenome</name>
    <dbReference type="NCBI Taxonomy" id="412755"/>
    <lineage>
        <taxon>unclassified sequences</taxon>
        <taxon>metagenomes</taxon>
        <taxon>ecological metagenomes</taxon>
    </lineage>
</organism>
<evidence type="ECO:0000313" key="1">
    <source>
        <dbReference type="EMBL" id="KKN32743.1"/>
    </source>
</evidence>
<comment type="caution">
    <text evidence="1">The sequence shown here is derived from an EMBL/GenBank/DDBJ whole genome shotgun (WGS) entry which is preliminary data.</text>
</comment>
<accession>A0A0F9SU70</accession>